<dbReference type="GeneID" id="80875772"/>
<reference evidence="7 8" key="1">
    <citation type="journal article" date="2023" name="G3 (Bethesda)">
        <title>A high-quality reference genome for the fission yeast Schizosaccharomyces osmophilus.</title>
        <authorList>
            <person name="Jia G.S."/>
            <person name="Zhang W.C."/>
            <person name="Liang Y."/>
            <person name="Liu X.H."/>
            <person name="Rhind N."/>
            <person name="Pidoux A."/>
            <person name="Brysch-Herzberg M."/>
            <person name="Du L.L."/>
        </authorList>
    </citation>
    <scope>NUCLEOTIDE SEQUENCE [LARGE SCALE GENOMIC DNA]</scope>
    <source>
        <strain evidence="7 8">CBS 15793</strain>
    </source>
</reference>
<sequence>MEASSELDRILPIASRALLCEGNKDWTLAYVNYCKVIEEMKKFSEMRIRQGLAPLKGAEECSWNGLYDNCVNKAGRLRRLILETEMERQNFQVAPKIAQKKSSIDYQIPGPSRAHTPLQHSMSGRMIYKQPRGVKSETNISTTPRSYGSAYSPPSASASFAATSSFGNSSHFNSALKRSPGVAKTEDPFSSFNSSAVKPSDSTRANTTGSPFSLSGSPELTSQTNPFISAKSHPLPNPPPMQRTASSFCIPLPRKGTFIPAQPLASPPPPPKSTSYTSATYPVSPFDRQTYMNNSKSYSSDTNPFITNGTPNDVNDFTPTPPSSSDIKSSPTTSPVDPNDSPLIKQIAGQDQQSTTPSASTAQPDNLQNNNQQSDFESAIMSEIVANHDPVYWSDIAGLEEAKNSLKEAVIYPFLRPELFKGLREPVQGMLLFGPPGTGKTMLARAVATEAKATFFSISASSLMSKYLGESEKLVRALFEVAKRQTCSVIFVDEIDSILSARSDSGNEHESSRRLKTEFLIQWSSLSNAAPEKATGNSPRVLVLAATNLPWCIDEAARRRFVKRTYIPLPEPETRHKHLSHLLHNQVHGLTNEDLNELVELTEGYSGSDITALAKDAAMGPLRNLGEALLTTSAEHIPPIDINHFKASLKTIRPSVSSEGIYRYEEWNHQFGSQR</sequence>
<dbReference type="Pfam" id="PF09336">
    <property type="entry name" value="Vps4_C"/>
    <property type="match status" value="1"/>
</dbReference>
<gene>
    <name evidence="7" type="primary">knk1</name>
    <name evidence="7" type="ORF">SOMG_02291</name>
</gene>
<dbReference type="InterPro" id="IPR050304">
    <property type="entry name" value="MT-severing_AAA_ATPase"/>
</dbReference>
<feature type="compositionally biased region" description="Low complexity" evidence="5">
    <location>
        <begin position="323"/>
        <end position="335"/>
    </location>
</feature>
<protein>
    <submittedName>
        <fullName evidence="7">AAA family ATPase kink, Knk1</fullName>
    </submittedName>
</protein>
<dbReference type="PANTHER" id="PTHR23074:SF169">
    <property type="entry name" value="ATPASE-LIKE FIDGETIN"/>
    <property type="match status" value="1"/>
</dbReference>
<dbReference type="Pfam" id="PF17862">
    <property type="entry name" value="AAA_lid_3"/>
    <property type="match status" value="1"/>
</dbReference>
<dbReference type="PANTHER" id="PTHR23074">
    <property type="entry name" value="AAA DOMAIN-CONTAINING"/>
    <property type="match status" value="1"/>
</dbReference>
<evidence type="ECO:0000313" key="7">
    <source>
        <dbReference type="EMBL" id="WBW71932.1"/>
    </source>
</evidence>
<dbReference type="SUPFAM" id="SSF52540">
    <property type="entry name" value="P-loop containing nucleoside triphosphate hydrolases"/>
    <property type="match status" value="1"/>
</dbReference>
<dbReference type="PROSITE" id="PS00674">
    <property type="entry name" value="AAA"/>
    <property type="match status" value="1"/>
</dbReference>
<dbReference type="Proteomes" id="UP001212411">
    <property type="component" value="Chromosome 1"/>
</dbReference>
<dbReference type="GO" id="GO:0016887">
    <property type="term" value="F:ATP hydrolysis activity"/>
    <property type="evidence" value="ECO:0007669"/>
    <property type="project" value="InterPro"/>
</dbReference>
<evidence type="ECO:0000313" key="8">
    <source>
        <dbReference type="Proteomes" id="UP001212411"/>
    </source>
</evidence>
<keyword evidence="3 4" id="KW-0067">ATP-binding</keyword>
<dbReference type="GO" id="GO:0005524">
    <property type="term" value="F:ATP binding"/>
    <property type="evidence" value="ECO:0007669"/>
    <property type="project" value="UniProtKB-KW"/>
</dbReference>
<feature type="domain" description="AAA+ ATPase" evidence="6">
    <location>
        <begin position="426"/>
        <end position="571"/>
    </location>
</feature>
<feature type="compositionally biased region" description="Low complexity" evidence="5">
    <location>
        <begin position="273"/>
        <end position="282"/>
    </location>
</feature>
<dbReference type="Gene3D" id="1.10.8.60">
    <property type="match status" value="1"/>
</dbReference>
<feature type="region of interest" description="Disordered" evidence="5">
    <location>
        <begin position="179"/>
        <end position="243"/>
    </location>
</feature>
<comment type="similarity">
    <text evidence="1 4">Belongs to the AAA ATPase family.</text>
</comment>
<dbReference type="Pfam" id="PF00004">
    <property type="entry name" value="AAA"/>
    <property type="match status" value="1"/>
</dbReference>
<dbReference type="EMBL" id="CP115611">
    <property type="protein sequence ID" value="WBW71932.1"/>
    <property type="molecule type" value="Genomic_DNA"/>
</dbReference>
<dbReference type="CDD" id="cd19509">
    <property type="entry name" value="RecA-like_VPS4-like"/>
    <property type="match status" value="1"/>
</dbReference>
<organism evidence="7 8">
    <name type="scientific">Schizosaccharomyces osmophilus</name>
    <dbReference type="NCBI Taxonomy" id="2545709"/>
    <lineage>
        <taxon>Eukaryota</taxon>
        <taxon>Fungi</taxon>
        <taxon>Dikarya</taxon>
        <taxon>Ascomycota</taxon>
        <taxon>Taphrinomycotina</taxon>
        <taxon>Schizosaccharomycetes</taxon>
        <taxon>Schizosaccharomycetales</taxon>
        <taxon>Schizosaccharomycetaceae</taxon>
        <taxon>Schizosaccharomyces</taxon>
    </lineage>
</organism>
<dbReference type="InterPro" id="IPR041569">
    <property type="entry name" value="AAA_lid_3"/>
</dbReference>
<feature type="compositionally biased region" description="Polar residues" evidence="5">
    <location>
        <begin position="349"/>
        <end position="371"/>
    </location>
</feature>
<dbReference type="KEGG" id="som:SOMG_02291"/>
<feature type="region of interest" description="Disordered" evidence="5">
    <location>
        <begin position="106"/>
        <end position="154"/>
    </location>
</feature>
<feature type="compositionally biased region" description="Polar residues" evidence="5">
    <location>
        <begin position="188"/>
        <end position="227"/>
    </location>
</feature>
<feature type="compositionally biased region" description="Polar residues" evidence="5">
    <location>
        <begin position="136"/>
        <end position="145"/>
    </location>
</feature>
<keyword evidence="8" id="KW-1185">Reference proteome</keyword>
<dbReference type="InterPro" id="IPR003593">
    <property type="entry name" value="AAA+_ATPase"/>
</dbReference>
<name>A0AAE9W8Y0_9SCHI</name>
<keyword evidence="2 4" id="KW-0547">Nucleotide-binding</keyword>
<evidence type="ECO:0000256" key="1">
    <source>
        <dbReference type="ARBA" id="ARBA00006914"/>
    </source>
</evidence>
<evidence type="ECO:0000256" key="5">
    <source>
        <dbReference type="SAM" id="MobiDB-lite"/>
    </source>
</evidence>
<proteinExistence type="inferred from homology"/>
<evidence type="ECO:0000256" key="3">
    <source>
        <dbReference type="ARBA" id="ARBA00022840"/>
    </source>
</evidence>
<dbReference type="FunFam" id="1.10.8.60:FF:000022">
    <property type="entry name" value="Fidgetin like 1"/>
    <property type="match status" value="1"/>
</dbReference>
<dbReference type="InterPro" id="IPR003959">
    <property type="entry name" value="ATPase_AAA_core"/>
</dbReference>
<dbReference type="RefSeq" id="XP_056036175.1">
    <property type="nucleotide sequence ID" value="XM_056181083.1"/>
</dbReference>
<evidence type="ECO:0000256" key="2">
    <source>
        <dbReference type="ARBA" id="ARBA00022741"/>
    </source>
</evidence>
<dbReference type="InterPro" id="IPR003960">
    <property type="entry name" value="ATPase_AAA_CS"/>
</dbReference>
<feature type="compositionally biased region" description="Polar residues" evidence="5">
    <location>
        <begin position="290"/>
        <end position="317"/>
    </location>
</feature>
<dbReference type="SMART" id="SM00382">
    <property type="entry name" value="AAA"/>
    <property type="match status" value="1"/>
</dbReference>
<dbReference type="FunFam" id="3.40.50.300:FF:000093">
    <property type="entry name" value="Fidgetin-like 1"/>
    <property type="match status" value="1"/>
</dbReference>
<dbReference type="InterPro" id="IPR027417">
    <property type="entry name" value="P-loop_NTPase"/>
</dbReference>
<dbReference type="AlphaFoldDB" id="A0AAE9W8Y0"/>
<evidence type="ECO:0000256" key="4">
    <source>
        <dbReference type="RuleBase" id="RU003651"/>
    </source>
</evidence>
<dbReference type="InterPro" id="IPR015415">
    <property type="entry name" value="Spast_Vps4_C"/>
</dbReference>
<dbReference type="Gene3D" id="3.40.50.300">
    <property type="entry name" value="P-loop containing nucleotide triphosphate hydrolases"/>
    <property type="match status" value="1"/>
</dbReference>
<feature type="region of interest" description="Disordered" evidence="5">
    <location>
        <begin position="259"/>
        <end position="371"/>
    </location>
</feature>
<evidence type="ECO:0000259" key="6">
    <source>
        <dbReference type="SMART" id="SM00382"/>
    </source>
</evidence>
<accession>A0AAE9W8Y0</accession>